<dbReference type="Gene3D" id="2.40.50.90">
    <property type="match status" value="1"/>
</dbReference>
<evidence type="ECO:0000313" key="3">
    <source>
        <dbReference type="EMBL" id="AKH20466.1"/>
    </source>
</evidence>
<dbReference type="RefSeq" id="WP_046859401.1">
    <property type="nucleotide sequence ID" value="NZ_CP011412.1"/>
</dbReference>
<dbReference type="SMART" id="SM00318">
    <property type="entry name" value="SNc"/>
    <property type="match status" value="1"/>
</dbReference>
<dbReference type="KEGG" id="seds:AAY24_09005"/>
<dbReference type="InterPro" id="IPR016071">
    <property type="entry name" value="Staphylococal_nuclease_OB-fold"/>
</dbReference>
<feature type="signal peptide" evidence="1">
    <location>
        <begin position="1"/>
        <end position="21"/>
    </location>
</feature>
<reference evidence="3 4" key="1">
    <citation type="journal article" date="2015" name="Genome Announc.">
        <title>Complete Genome Sequence of Sedimenticola thiotaurini Strain SIP-G1, a Polyphosphate- and Polyhydroxyalkanoate-Accumulating Sulfur-Oxidizing Gammaproteobacterium Isolated from Salt Marsh Sediments.</title>
        <authorList>
            <person name="Flood B.E."/>
            <person name="Jones D.S."/>
            <person name="Bailey J.V."/>
        </authorList>
    </citation>
    <scope>NUCLEOTIDE SEQUENCE [LARGE SCALE GENOMIC DNA]</scope>
    <source>
        <strain evidence="3 4">SIP-G1</strain>
    </source>
</reference>
<evidence type="ECO:0000313" key="4">
    <source>
        <dbReference type="Proteomes" id="UP000034410"/>
    </source>
</evidence>
<dbReference type="InterPro" id="IPR035437">
    <property type="entry name" value="SNase_OB-fold_sf"/>
</dbReference>
<evidence type="ECO:0000256" key="1">
    <source>
        <dbReference type="SAM" id="SignalP"/>
    </source>
</evidence>
<organism evidence="3 4">
    <name type="scientific">Sedimenticola thiotaurini</name>
    <dbReference type="NCBI Taxonomy" id="1543721"/>
    <lineage>
        <taxon>Bacteria</taxon>
        <taxon>Pseudomonadati</taxon>
        <taxon>Pseudomonadota</taxon>
        <taxon>Gammaproteobacteria</taxon>
        <taxon>Chromatiales</taxon>
        <taxon>Sedimenticolaceae</taxon>
        <taxon>Sedimenticola</taxon>
    </lineage>
</organism>
<dbReference type="EMBL" id="CP011412">
    <property type="protein sequence ID" value="AKH20466.1"/>
    <property type="molecule type" value="Genomic_DNA"/>
</dbReference>
<dbReference type="PROSITE" id="PS50830">
    <property type="entry name" value="TNASE_3"/>
    <property type="match status" value="1"/>
</dbReference>
<keyword evidence="1" id="KW-0732">Signal</keyword>
<dbReference type="SUPFAM" id="SSF50199">
    <property type="entry name" value="Staphylococcal nuclease"/>
    <property type="match status" value="1"/>
</dbReference>
<sequence>MMKSYLLPLITLFAWSSISLGEQSSHYPLVAIEDGDTITVQVGEHVKRLQLAGIDAPEDQANPKLSRDLERTGLSSDMLLELGNAATAHLKQLISPGDQIQVVGDLTRSDRYGRIPVFVYKDHHSLNLMMVSDGYAVVLSRATIAEDIKTELTARQQQAQAEKRGLWGSHQAAALRWSGQ</sequence>
<feature type="domain" description="TNase-like" evidence="2">
    <location>
        <begin position="23"/>
        <end position="169"/>
    </location>
</feature>
<dbReference type="Pfam" id="PF00565">
    <property type="entry name" value="SNase"/>
    <property type="match status" value="1"/>
</dbReference>
<proteinExistence type="predicted"/>
<dbReference type="OrthoDB" id="6867997at2"/>
<gene>
    <name evidence="3" type="ORF">AAY24_09005</name>
</gene>
<accession>A0A0F7JV68</accession>
<keyword evidence="4" id="KW-1185">Reference proteome</keyword>
<protein>
    <recommendedName>
        <fullName evidence="2">TNase-like domain-containing protein</fullName>
    </recommendedName>
</protein>
<evidence type="ECO:0000259" key="2">
    <source>
        <dbReference type="PROSITE" id="PS50830"/>
    </source>
</evidence>
<feature type="chain" id="PRO_5002517748" description="TNase-like domain-containing protein" evidence="1">
    <location>
        <begin position="22"/>
        <end position="180"/>
    </location>
</feature>
<name>A0A0F7JV68_9GAMM</name>
<dbReference type="Proteomes" id="UP000034410">
    <property type="component" value="Chromosome"/>
</dbReference>
<dbReference type="AlphaFoldDB" id="A0A0F7JV68"/>